<name>A0A0A2GWI5_9FLAO</name>
<keyword evidence="2" id="KW-1185">Reference proteome</keyword>
<evidence type="ECO:0000313" key="2">
    <source>
        <dbReference type="Proteomes" id="UP000030140"/>
    </source>
</evidence>
<accession>A0A0A2GWI5</accession>
<reference evidence="1 2" key="1">
    <citation type="submission" date="2014-10" db="EMBL/GenBank/DDBJ databases">
        <title>Draft genome sequence of the proteorhodopsin-containing marine bacterium Dokdonia donghaensis.</title>
        <authorList>
            <person name="Gomez-Consarnau L."/>
            <person name="Gonzalez J.M."/>
            <person name="Riedel T."/>
            <person name="Jaenicke S."/>
            <person name="Wagner-Doebler I."/>
            <person name="Fuhrman J.A."/>
        </authorList>
    </citation>
    <scope>NUCLEOTIDE SEQUENCE [LARGE SCALE GENOMIC DNA]</scope>
    <source>
        <strain evidence="1 2">DSW-1</strain>
    </source>
</reference>
<sequence>MLIFSSLFIVSCAPEDLIEQEENMITANSTAALQTVIIGNRNRLKQKPRRNYKSTIVVDDPTNSVITALVQYTSLEGENPFPEPFEMEVSTIRKSIRKMQKIQSMISDTGLFPAGRPFEQTVTLYNELGEPVGDTSKTWVTAQDNDGTTITRIESKYLTPTSIAIPVRLRTDQPEGVTVTAQVELYGRILIKGQPLEMEMTVYDETEGNIGLTGTAVAQLEALTEGSNILPDDEVKISITTTNANGEIIDEDIFITPVELTSSHNAVKSSKTFVFGQTAYLETRVSTEAGENITQITATVSQQGEQNFEPFTVELFPVSSNENTIKFRSVAQVNPVFTAQPDAMNNILHQLVPTDTEGNTLEEVTLLAPTTVLEGITRNPKHIIRPNGITHIRMGLKKPIAQEVGYATMQIPSNVGIGSEDVVTLEASATSENDPIFRIDGDFVYTYVTEIPNGANYTTQVTTYNTANEIIGVEEVTFTINDKQTPAIESENAVIFKTTPANRIRIKGTIQVKPTAGAPVNTSGPMTSRIIVPGGTINGTDLIMDFALIPVGDDSEIYSYEGVYNDVNTTIFKNYFETEVIILDEVNDTIGTGNIPFEVLEVAEITLTQNEDGETFTLSIYVSGPQSEIIERIATFLTPQDGGSDADPEDFTLNLVENNTFDGMTFRNTNVTFTNPDSVIDMQYLAEITFLNSQGTDLDYLEFDIVGEE</sequence>
<gene>
    <name evidence="1" type="ORF">NV36_07430</name>
</gene>
<comment type="caution">
    <text evidence="1">The sequence shown here is derived from an EMBL/GenBank/DDBJ whole genome shotgun (WGS) entry which is preliminary data.</text>
</comment>
<evidence type="ECO:0000313" key="1">
    <source>
        <dbReference type="EMBL" id="KGO06691.1"/>
    </source>
</evidence>
<dbReference type="Proteomes" id="UP000030140">
    <property type="component" value="Unassembled WGS sequence"/>
</dbReference>
<dbReference type="EMBL" id="JSAQ01000001">
    <property type="protein sequence ID" value="KGO06691.1"/>
    <property type="molecule type" value="Genomic_DNA"/>
</dbReference>
<organism evidence="1 2">
    <name type="scientific">Dokdonia donghaensis DSW-1</name>
    <dbReference type="NCBI Taxonomy" id="1300343"/>
    <lineage>
        <taxon>Bacteria</taxon>
        <taxon>Pseudomonadati</taxon>
        <taxon>Bacteroidota</taxon>
        <taxon>Flavobacteriia</taxon>
        <taxon>Flavobacteriales</taxon>
        <taxon>Flavobacteriaceae</taxon>
        <taxon>Dokdonia</taxon>
    </lineage>
</organism>
<proteinExistence type="predicted"/>
<protein>
    <submittedName>
        <fullName evidence="1">Uncharacterized protein</fullName>
    </submittedName>
</protein>
<dbReference type="AlphaFoldDB" id="A0A0A2GWI5"/>